<comment type="caution">
    <text evidence="2">The sequence shown here is derived from an EMBL/GenBank/DDBJ whole genome shotgun (WGS) entry which is preliminary data.</text>
</comment>
<gene>
    <name evidence="2" type="ORF">PGLA2088_LOCUS42040</name>
</gene>
<accession>A0A813LEU7</accession>
<protein>
    <submittedName>
        <fullName evidence="2">Uncharacterized protein</fullName>
    </submittedName>
</protein>
<feature type="compositionally biased region" description="Basic and acidic residues" evidence="1">
    <location>
        <begin position="343"/>
        <end position="356"/>
    </location>
</feature>
<evidence type="ECO:0000256" key="1">
    <source>
        <dbReference type="SAM" id="MobiDB-lite"/>
    </source>
</evidence>
<organism evidence="2 3">
    <name type="scientific">Polarella glacialis</name>
    <name type="common">Dinoflagellate</name>
    <dbReference type="NCBI Taxonomy" id="89957"/>
    <lineage>
        <taxon>Eukaryota</taxon>
        <taxon>Sar</taxon>
        <taxon>Alveolata</taxon>
        <taxon>Dinophyceae</taxon>
        <taxon>Suessiales</taxon>
        <taxon>Suessiaceae</taxon>
        <taxon>Polarella</taxon>
    </lineage>
</organism>
<feature type="compositionally biased region" description="Polar residues" evidence="1">
    <location>
        <begin position="246"/>
        <end position="267"/>
    </location>
</feature>
<feature type="non-terminal residue" evidence="2">
    <location>
        <position position="1"/>
    </location>
</feature>
<dbReference type="AlphaFoldDB" id="A0A813LEU7"/>
<reference evidence="2" key="1">
    <citation type="submission" date="2021-02" db="EMBL/GenBank/DDBJ databases">
        <authorList>
            <person name="Dougan E. K."/>
            <person name="Rhodes N."/>
            <person name="Thang M."/>
            <person name="Chan C."/>
        </authorList>
    </citation>
    <scope>NUCLEOTIDE SEQUENCE</scope>
</reference>
<dbReference type="Proteomes" id="UP000626109">
    <property type="component" value="Unassembled WGS sequence"/>
</dbReference>
<proteinExistence type="predicted"/>
<feature type="compositionally biased region" description="Polar residues" evidence="1">
    <location>
        <begin position="1"/>
        <end position="11"/>
    </location>
</feature>
<sequence>MTMNKLEPTQASKREDEERRRRTRSPSRSVSPASGRNHASGAVSTPDVASGRNFRAAVPAPLVFHRSADVGSTAALPTNSPLVSSRSRASSFNGSLSALPLGHFAETTTSAMLKVEVAVQKHSVSRTLSKNVLSPDGKIISCEPRLREFCPAPVLNAVGWSHRTEGQRPDDSRKWLRSNSPIPFYTWGEAFEKSTKFVRSPACGWGQERSTRSTPEQWKRDERHNAFTRVDGRRPSTICNPAVRRTSFQARSESPTASRGRSPSPLRSMSGAVPRPIPVGLKAGEDQWRTHWQHKLGGSANYTLSHPEWGKGGISFGRSQRPVREPAACVGSVTTSRSPSPTRSERGPVKFPEEAATKSSGRTTGADIARKAAADLEVKSAHFAQQRSLDKLAANE</sequence>
<feature type="region of interest" description="Disordered" evidence="1">
    <location>
        <begin position="245"/>
        <end position="277"/>
    </location>
</feature>
<feature type="region of interest" description="Disordered" evidence="1">
    <location>
        <begin position="313"/>
        <end position="367"/>
    </location>
</feature>
<dbReference type="EMBL" id="CAJNNW010034111">
    <property type="protein sequence ID" value="CAE8721626.1"/>
    <property type="molecule type" value="Genomic_DNA"/>
</dbReference>
<evidence type="ECO:0000313" key="2">
    <source>
        <dbReference type="EMBL" id="CAE8721626.1"/>
    </source>
</evidence>
<feature type="compositionally biased region" description="Low complexity" evidence="1">
    <location>
        <begin position="330"/>
        <end position="342"/>
    </location>
</feature>
<feature type="compositionally biased region" description="Low complexity" evidence="1">
    <location>
        <begin position="26"/>
        <end position="36"/>
    </location>
</feature>
<name>A0A813LEU7_POLGL</name>
<feature type="region of interest" description="Disordered" evidence="1">
    <location>
        <begin position="1"/>
        <end position="51"/>
    </location>
</feature>
<evidence type="ECO:0000313" key="3">
    <source>
        <dbReference type="Proteomes" id="UP000626109"/>
    </source>
</evidence>